<feature type="transmembrane region" description="Helical" evidence="9">
    <location>
        <begin position="464"/>
        <end position="484"/>
    </location>
</feature>
<dbReference type="OMA" id="YLPINSW"/>
<dbReference type="GO" id="GO:0015031">
    <property type="term" value="P:protein transport"/>
    <property type="evidence" value="ECO:0007669"/>
    <property type="project" value="UniProtKB-KW"/>
</dbReference>
<dbReference type="HOGENOM" id="CLU_004965_1_1_1"/>
<evidence type="ECO:0000256" key="9">
    <source>
        <dbReference type="SAM" id="Phobius"/>
    </source>
</evidence>
<keyword evidence="4 9" id="KW-0812">Transmembrane</keyword>
<evidence type="ECO:0000313" key="10">
    <source>
        <dbReference type="EMBL" id="ETS76920.1"/>
    </source>
</evidence>
<organism evidence="10 11">
    <name type="scientific">Pestalotiopsis fici (strain W106-1 / CGMCC3.15140)</name>
    <dbReference type="NCBI Taxonomy" id="1229662"/>
    <lineage>
        <taxon>Eukaryota</taxon>
        <taxon>Fungi</taxon>
        <taxon>Dikarya</taxon>
        <taxon>Ascomycota</taxon>
        <taxon>Pezizomycotina</taxon>
        <taxon>Sordariomycetes</taxon>
        <taxon>Xylariomycetidae</taxon>
        <taxon>Amphisphaeriales</taxon>
        <taxon>Sporocadaceae</taxon>
        <taxon>Pestalotiopsis</taxon>
    </lineage>
</organism>
<feature type="transmembrane region" description="Helical" evidence="9">
    <location>
        <begin position="740"/>
        <end position="767"/>
    </location>
</feature>
<gene>
    <name evidence="10" type="ORF">PFICI_10794</name>
</gene>
<dbReference type="AlphaFoldDB" id="W3WST5"/>
<evidence type="ECO:0000256" key="5">
    <source>
        <dbReference type="ARBA" id="ARBA00022856"/>
    </source>
</evidence>
<dbReference type="NCBIfam" id="TIGR00727">
    <property type="entry name" value="ISP4_OPT"/>
    <property type="match status" value="1"/>
</dbReference>
<keyword evidence="3" id="KW-0813">Transport</keyword>
<feature type="transmembrane region" description="Helical" evidence="9">
    <location>
        <begin position="275"/>
        <end position="293"/>
    </location>
</feature>
<evidence type="ECO:0000313" key="11">
    <source>
        <dbReference type="Proteomes" id="UP000030651"/>
    </source>
</evidence>
<accession>W3WST5</accession>
<keyword evidence="7 9" id="KW-1133">Transmembrane helix</keyword>
<feature type="transmembrane region" description="Helical" evidence="9">
    <location>
        <begin position="779"/>
        <end position="801"/>
    </location>
</feature>
<feature type="transmembrane region" description="Helical" evidence="9">
    <location>
        <begin position="342"/>
        <end position="362"/>
    </location>
</feature>
<feature type="transmembrane region" description="Helical" evidence="9">
    <location>
        <begin position="551"/>
        <end position="573"/>
    </location>
</feature>
<evidence type="ECO:0000256" key="6">
    <source>
        <dbReference type="ARBA" id="ARBA00022927"/>
    </source>
</evidence>
<evidence type="ECO:0008006" key="12">
    <source>
        <dbReference type="Google" id="ProtNLM"/>
    </source>
</evidence>
<dbReference type="EMBL" id="KI912116">
    <property type="protein sequence ID" value="ETS76920.1"/>
    <property type="molecule type" value="Genomic_DNA"/>
</dbReference>
<evidence type="ECO:0000256" key="4">
    <source>
        <dbReference type="ARBA" id="ARBA00022692"/>
    </source>
</evidence>
<dbReference type="GeneID" id="19275807"/>
<dbReference type="GO" id="GO:0016020">
    <property type="term" value="C:membrane"/>
    <property type="evidence" value="ECO:0007669"/>
    <property type="project" value="UniProtKB-SubCell"/>
</dbReference>
<keyword evidence="8 9" id="KW-0472">Membrane</keyword>
<feature type="transmembrane region" description="Helical" evidence="9">
    <location>
        <begin position="172"/>
        <end position="195"/>
    </location>
</feature>
<feature type="transmembrane region" description="Helical" evidence="9">
    <location>
        <begin position="668"/>
        <end position="689"/>
    </location>
</feature>
<dbReference type="InterPro" id="IPR004648">
    <property type="entry name" value="Oligpept_transpt"/>
</dbReference>
<feature type="transmembrane region" description="Helical" evidence="9">
    <location>
        <begin position="313"/>
        <end position="330"/>
    </location>
</feature>
<reference evidence="11" key="1">
    <citation type="journal article" date="2015" name="BMC Genomics">
        <title>Genomic and transcriptomic analysis of the endophytic fungus Pestalotiopsis fici reveals its lifestyle and high potential for synthesis of natural products.</title>
        <authorList>
            <person name="Wang X."/>
            <person name="Zhang X."/>
            <person name="Liu L."/>
            <person name="Xiang M."/>
            <person name="Wang W."/>
            <person name="Sun X."/>
            <person name="Che Y."/>
            <person name="Guo L."/>
            <person name="Liu G."/>
            <person name="Guo L."/>
            <person name="Wang C."/>
            <person name="Yin W.B."/>
            <person name="Stadler M."/>
            <person name="Zhang X."/>
            <person name="Liu X."/>
        </authorList>
    </citation>
    <scope>NUCLEOTIDE SEQUENCE [LARGE SCALE GENOMIC DNA]</scope>
    <source>
        <strain evidence="11">W106-1 / CGMCC3.15140</strain>
    </source>
</reference>
<dbReference type="GO" id="GO:0035673">
    <property type="term" value="F:oligopeptide transmembrane transporter activity"/>
    <property type="evidence" value="ECO:0007669"/>
    <property type="project" value="InterPro"/>
</dbReference>
<feature type="transmembrane region" description="Helical" evidence="9">
    <location>
        <begin position="383"/>
        <end position="410"/>
    </location>
</feature>
<dbReference type="OrthoDB" id="9986677at2759"/>
<comment type="similarity">
    <text evidence="2">Belongs to the oligopeptide OPT transporter family.</text>
</comment>
<proteinExistence type="inferred from homology"/>
<evidence type="ECO:0000256" key="3">
    <source>
        <dbReference type="ARBA" id="ARBA00022448"/>
    </source>
</evidence>
<feature type="transmembrane region" description="Helical" evidence="9">
    <location>
        <begin position="524"/>
        <end position="545"/>
    </location>
</feature>
<feature type="transmembrane region" description="Helical" evidence="9">
    <location>
        <begin position="701"/>
        <end position="720"/>
    </location>
</feature>
<dbReference type="InParanoid" id="W3WST5"/>
<dbReference type="KEGG" id="pfy:PFICI_10794"/>
<dbReference type="Pfam" id="PF03169">
    <property type="entry name" value="OPT"/>
    <property type="match status" value="1"/>
</dbReference>
<dbReference type="InterPro" id="IPR004813">
    <property type="entry name" value="OPT"/>
</dbReference>
<name>W3WST5_PESFW</name>
<sequence>MASKDQVNEKANADVGNGEVLQTRTSTIDLEADKIFQELSFSHADLEAARVQAQTLTLEEANAILEEYLVQHGEDMTIPLSTIATVRSILEKLQTPKGADEYLDHITRTTAAVLNGNSAYREVRASVDPNDDVDIPVNTIRAWVIGIIWASGLAAINQFFAPRQPAITVTVYLAQLFGFLMGKFCAAILPTTVFLSGSRLEFTLNPGSWSLKEQTVVTMMANVSYATPLISYLFFMQRLPIYLGQEWAASYGYGFCMLLATQLMGYGLAGISRRFLIYPANMIWYFVLSQMSMNKAFIDNINVPANGWKASKFKFFWVAFVVAFCYYWFPGTIFPTMTFFNWITWVKPTSVTVAIVTGTYYFNMGYNPLPTLDYQWLATLDPFVTPWFVLVQIVIATGLWGLLVIIPLFFSNTWYTAYLPINSWYPYDNTGQIYSTSLILGTDNKLNQTAYEAYSPVFLPASVGLRYAGMMAMIPALLTGTFVYNRKMIIPIFKGLFQRDKRSGWTSDVHYRLMRDNYEEVPDWVYLGISLLAMCLGFVAIYVWPTNLPGWIFPFAFFSSAIFIIPIGILCAITGYQTDLEILFNIIGGAVSDGDPIFTFVFKTLGKCLIQQSIFFTSDMKLAHYAKVPPRVTLACQIVGTFFACIVTLGVVNWQITGIDGICDQSVQQRWICSGVATNWTSAIVWGALGPRRLFAHTSMFRFIPMALLAGAIWPIPWYFATKKWPNSFLRYCHPLVMLIAPILWAPLNFSNLWGALPISFVAGYYVKTRYVDWWNKYNYVLSTALISGIAISLIIQTLAITNQGLAFPDWWGTTQYYQTCDLQDCRYLTVAEGETFGPAEWH</sequence>
<keyword evidence="11" id="KW-1185">Reference proteome</keyword>
<comment type="subcellular location">
    <subcellularLocation>
        <location evidence="1">Membrane</location>
        <topology evidence="1">Multi-pass membrane protein</topology>
    </subcellularLocation>
</comment>
<evidence type="ECO:0000256" key="1">
    <source>
        <dbReference type="ARBA" id="ARBA00004141"/>
    </source>
</evidence>
<keyword evidence="6" id="KW-0653">Protein transport</keyword>
<keyword evidence="5" id="KW-0571">Peptide transport</keyword>
<feature type="transmembrane region" description="Helical" evidence="9">
    <location>
        <begin position="247"/>
        <end position="269"/>
    </location>
</feature>
<dbReference type="RefSeq" id="XP_007837566.1">
    <property type="nucleotide sequence ID" value="XM_007839375.1"/>
</dbReference>
<evidence type="ECO:0000256" key="8">
    <source>
        <dbReference type="ARBA" id="ARBA00023136"/>
    </source>
</evidence>
<dbReference type="NCBIfam" id="TIGR00728">
    <property type="entry name" value="OPT_sfam"/>
    <property type="match status" value="1"/>
</dbReference>
<feature type="transmembrane region" description="Helical" evidence="9">
    <location>
        <begin position="634"/>
        <end position="656"/>
    </location>
</feature>
<evidence type="ECO:0000256" key="7">
    <source>
        <dbReference type="ARBA" id="ARBA00022989"/>
    </source>
</evidence>
<dbReference type="PANTHER" id="PTHR22601">
    <property type="entry name" value="ISP4 LIKE PROTEIN"/>
    <property type="match status" value="1"/>
</dbReference>
<dbReference type="Proteomes" id="UP000030651">
    <property type="component" value="Unassembled WGS sequence"/>
</dbReference>
<evidence type="ECO:0000256" key="2">
    <source>
        <dbReference type="ARBA" id="ARBA00008807"/>
    </source>
</evidence>
<protein>
    <recommendedName>
        <fullName evidence="12">OPT family small oligopeptide transporter</fullName>
    </recommendedName>
</protein>
<dbReference type="eggNOG" id="KOG2262">
    <property type="taxonomic scope" value="Eukaryota"/>
</dbReference>
<feature type="transmembrane region" description="Helical" evidence="9">
    <location>
        <begin position="215"/>
        <end position="235"/>
    </location>
</feature>